<proteinExistence type="predicted"/>
<feature type="transmembrane region" description="Helical" evidence="1">
    <location>
        <begin position="37"/>
        <end position="54"/>
    </location>
</feature>
<dbReference type="KEGG" id="vas:GT360_08290"/>
<organism evidence="2 3">
    <name type="scientific">Vibrio astriarenae</name>
    <dbReference type="NCBI Taxonomy" id="1481923"/>
    <lineage>
        <taxon>Bacteria</taxon>
        <taxon>Pseudomonadati</taxon>
        <taxon>Pseudomonadota</taxon>
        <taxon>Gammaproteobacteria</taxon>
        <taxon>Vibrionales</taxon>
        <taxon>Vibrionaceae</taxon>
        <taxon>Vibrio</taxon>
    </lineage>
</organism>
<keyword evidence="3" id="KW-1185">Reference proteome</keyword>
<dbReference type="EMBL" id="CP047475">
    <property type="protein sequence ID" value="QIA63517.1"/>
    <property type="molecule type" value="Genomic_DNA"/>
</dbReference>
<sequence>MSDFEVGNSTFRYKRDEYPLSKIRNARVKSNSIIDHALKLFLTGAIVSSIVWVICPEGFGMIMAPIAFVLGVVGTAFTVNKYELQVEFQHIDETGVQWVSVTGSSKRESKAIYEEQVSAVKRAIT</sequence>
<evidence type="ECO:0000313" key="2">
    <source>
        <dbReference type="EMBL" id="QIA63517.1"/>
    </source>
</evidence>
<keyword evidence="1" id="KW-1133">Transmembrane helix</keyword>
<reference evidence="2 3" key="1">
    <citation type="submission" date="2020-01" db="EMBL/GenBank/DDBJ databases">
        <title>Whole genome and functional gene identification of agarase of Vibrio HN897.</title>
        <authorList>
            <person name="Liu Y."/>
            <person name="Zhao Z."/>
        </authorList>
    </citation>
    <scope>NUCLEOTIDE SEQUENCE [LARGE SCALE GENOMIC DNA]</scope>
    <source>
        <strain evidence="2 3">HN897</strain>
    </source>
</reference>
<dbReference type="AlphaFoldDB" id="A0A7Z2T3E3"/>
<keyword evidence="1" id="KW-0472">Membrane</keyword>
<protein>
    <submittedName>
        <fullName evidence="2">Uncharacterized protein</fullName>
    </submittedName>
</protein>
<evidence type="ECO:0000313" key="3">
    <source>
        <dbReference type="Proteomes" id="UP000464262"/>
    </source>
</evidence>
<name>A0A7Z2T3E3_9VIBR</name>
<feature type="transmembrane region" description="Helical" evidence="1">
    <location>
        <begin position="60"/>
        <end position="79"/>
    </location>
</feature>
<keyword evidence="1" id="KW-0812">Transmembrane</keyword>
<accession>A0A7Z2T3E3</accession>
<dbReference type="RefSeq" id="WP_164648411.1">
    <property type="nucleotide sequence ID" value="NZ_CP047475.1"/>
</dbReference>
<evidence type="ECO:0000256" key="1">
    <source>
        <dbReference type="SAM" id="Phobius"/>
    </source>
</evidence>
<dbReference type="Proteomes" id="UP000464262">
    <property type="component" value="Chromosome 1"/>
</dbReference>
<gene>
    <name evidence="2" type="ORF">GT360_08290</name>
</gene>